<feature type="compositionally biased region" description="Basic and acidic residues" evidence="5">
    <location>
        <begin position="665"/>
        <end position="682"/>
    </location>
</feature>
<accession>A0A1D6G3G2</accession>
<name>A0A1D6G3G2_MAIZE</name>
<dbReference type="GO" id="GO:0005634">
    <property type="term" value="C:nucleus"/>
    <property type="evidence" value="ECO:0007669"/>
    <property type="project" value="UniProtKB-SubCell"/>
</dbReference>
<dbReference type="InterPro" id="IPR012677">
    <property type="entry name" value="Nucleotide-bd_a/b_plait_sf"/>
</dbReference>
<dbReference type="PROSITE" id="PS50102">
    <property type="entry name" value="RRM"/>
    <property type="match status" value="2"/>
</dbReference>
<organism evidence="6">
    <name type="scientific">Zea mays</name>
    <name type="common">Maize</name>
    <dbReference type="NCBI Taxonomy" id="4577"/>
    <lineage>
        <taxon>Eukaryota</taxon>
        <taxon>Viridiplantae</taxon>
        <taxon>Streptophyta</taxon>
        <taxon>Embryophyta</taxon>
        <taxon>Tracheophyta</taxon>
        <taxon>Spermatophyta</taxon>
        <taxon>Magnoliopsida</taxon>
        <taxon>Liliopsida</taxon>
        <taxon>Poales</taxon>
        <taxon>Poaceae</taxon>
        <taxon>PACMAD clade</taxon>
        <taxon>Panicoideae</taxon>
        <taxon>Andropogonodae</taxon>
        <taxon>Andropogoneae</taxon>
        <taxon>Tripsacinae</taxon>
        <taxon>Zea</taxon>
    </lineage>
</organism>
<feature type="region of interest" description="Disordered" evidence="5">
    <location>
        <begin position="198"/>
        <end position="302"/>
    </location>
</feature>
<evidence type="ECO:0000256" key="3">
    <source>
        <dbReference type="ARBA" id="ARBA00023242"/>
    </source>
</evidence>
<dbReference type="InterPro" id="IPR041591">
    <property type="entry name" value="OCRE"/>
</dbReference>
<dbReference type="STRING" id="4577.A0A1D6G3G2"/>
<proteinExistence type="predicted"/>
<dbReference type="FunCoup" id="A0A1D6G3G2">
    <property type="interactions" value="1351"/>
</dbReference>
<feature type="region of interest" description="Disordered" evidence="5">
    <location>
        <begin position="970"/>
        <end position="995"/>
    </location>
</feature>
<dbReference type="CDD" id="cd16166">
    <property type="entry name" value="OCRE_SUA_like"/>
    <property type="match status" value="1"/>
</dbReference>
<dbReference type="SMR" id="A0A1D6G3G2"/>
<sequence length="1189" mass="133511">MSRYNSLSSISFSFLWEGSQKICTQNYKSLRSPRTLQDNTSAGFWKWTMGFMLHNMDGRTTASNGYGAINEPDFRSGGSYNGRRSVDEGFPRDSYGRGAYCQDTHDRNMYAPPPSVGGIWSQPRRNHDEEYATARDHRRHNTDYHNDGKHHEFDSYRVDRLHDNYHATDSYYESGSRPDFGVDRSKRIGSRESAEFHGEFEDRYHSSNQSRDDSYERDHEYGHYDYDSDHERGRRDSSWKRRDSCESKRERSGLSREREESPYMRHSRSRSHGRDDRSRSWSRSRSPRARSHGRNQRDGLYDDNRFDRRREYDWDDRRHGDSVAPSATVVVKGLSMKTNDDDLYQILVQSQWGPLRSVRVIKERNSGMSRGFAFIDFSTVEAACRMMEATGKSGLQIDGRNVFFQYRPLELCPKSNLPDFDQCNEPRAEDALPADATGPTHVLVVRGLDENADEEMLRYEFAKHAPLKDIRLVRDKFTHVSRGFAFVHFHSVEDATKALEATNGITLEKNGQVLRVAYAKSTHGPASGGSQSNSLAAAAIEAASFAQQEAEKDLHMVFIDLEKAYDKIPLNVVLWALDKHNVPTKYVGIIKNVYNYVTSVRTSDGDTDDFLIKNRTLGLHRGRDRVWNNDICDRLGVAQNDEKLLQHWLSPEASYDAIGWAPKEYNPDDKQNSNFESQKDDGSGTAQSGFVWDEKSGYYYDSASGFYYDGTTGLYYDSNSGVWYSYDQQTQQYVPCTDQSNTKAAGETSSENMISDSICGKKVVISAPAATIKQNKKTSLPDAVQAAANAALAAEKREKEKAKEIKLASKSSLIANKKKMNNVLAMWKQRNQEGQAARIVIDDKEPPNSDDRFNHSHSGTGFSSKSKPNFEFENAMDNSVRQGIASTQMLDSDVKPRPVSNSLGTTVMGVIRGSTRGVIKSDTTFHALSDAGSTDSRTTIITRSNGLMTSPVELVTPAPYKTDVSALVSNTSSGVSGSGKRRFSEAPGQSQYRDRAAERRNLYGSSLRTDAVGLDSTGHYPSRKGPSEIGSMPFPPGVGERSNGEIGNNENYEVITADSAIDESNVGNRILRNMGWQEGLGNIALRTKWWKLKGKTTEAFKERVIKEGTRKKTNNNWEKMATCIRKVALKGLGKDGSGIKEPVQAKSVDVRAGLGSQQRKADPILEAKAGDSYKTIIQKKAMARFKEMS</sequence>
<dbReference type="IntAct" id="A0A1D6G3G2">
    <property type="interactions" value="2"/>
</dbReference>
<dbReference type="SUPFAM" id="SSF54928">
    <property type="entry name" value="RNA-binding domain, RBD"/>
    <property type="match status" value="2"/>
</dbReference>
<dbReference type="PANTHER" id="PTHR13948:SF3">
    <property type="entry name" value="FI21118P1"/>
    <property type="match status" value="1"/>
</dbReference>
<dbReference type="InParanoid" id="A0A1D6G3G2"/>
<dbReference type="PANTHER" id="PTHR13948">
    <property type="entry name" value="RNA-BINDING PROTEIN"/>
    <property type="match status" value="1"/>
</dbReference>
<evidence type="ECO:0000256" key="5">
    <source>
        <dbReference type="SAM" id="MobiDB-lite"/>
    </source>
</evidence>
<dbReference type="InterPro" id="IPR035623">
    <property type="entry name" value="SUA-like_OCRE"/>
</dbReference>
<dbReference type="Pfam" id="PF17780">
    <property type="entry name" value="OCRE"/>
    <property type="match status" value="1"/>
</dbReference>
<comment type="subcellular location">
    <subcellularLocation>
        <location evidence="1">Nucleus</location>
    </subcellularLocation>
</comment>
<dbReference type="SMART" id="SM00360">
    <property type="entry name" value="RRM"/>
    <property type="match status" value="2"/>
</dbReference>
<dbReference type="Gene3D" id="3.30.70.330">
    <property type="match status" value="2"/>
</dbReference>
<dbReference type="InterPro" id="IPR035979">
    <property type="entry name" value="RBD_domain_sf"/>
</dbReference>
<dbReference type="PROSITE" id="PS50174">
    <property type="entry name" value="G_PATCH"/>
    <property type="match status" value="1"/>
</dbReference>
<dbReference type="Pfam" id="PF01585">
    <property type="entry name" value="G-patch"/>
    <property type="match status" value="1"/>
</dbReference>
<keyword evidence="3" id="KW-0539">Nucleus</keyword>
<feature type="compositionally biased region" description="Basic and acidic residues" evidence="5">
    <location>
        <begin position="198"/>
        <end position="263"/>
    </location>
</feature>
<dbReference type="CDD" id="cd12313">
    <property type="entry name" value="RRM1_RRM2_RBM5_like"/>
    <property type="match status" value="1"/>
</dbReference>
<dbReference type="EMBL" id="CM000784">
    <property type="protein sequence ID" value="AQK97910.1"/>
    <property type="molecule type" value="Genomic_DNA"/>
</dbReference>
<evidence type="ECO:0000313" key="6">
    <source>
        <dbReference type="EMBL" id="AQK97910.1"/>
    </source>
</evidence>
<keyword evidence="2 4" id="KW-0694">RNA-binding</keyword>
<protein>
    <submittedName>
        <fullName evidence="6">SUPPRESSOR OF ABI3-5</fullName>
    </submittedName>
</protein>
<dbReference type="GO" id="GO:0003723">
    <property type="term" value="F:RNA binding"/>
    <property type="evidence" value="ECO:0007669"/>
    <property type="project" value="UniProtKB-UniRule"/>
</dbReference>
<dbReference type="Pfam" id="PF00076">
    <property type="entry name" value="RRM_1"/>
    <property type="match status" value="2"/>
</dbReference>
<dbReference type="InterPro" id="IPR000467">
    <property type="entry name" value="G_patch_dom"/>
</dbReference>
<feature type="region of interest" description="Disordered" evidence="5">
    <location>
        <begin position="1013"/>
        <end position="1047"/>
    </location>
</feature>
<feature type="compositionally biased region" description="Basic residues" evidence="5">
    <location>
        <begin position="280"/>
        <end position="294"/>
    </location>
</feature>
<evidence type="ECO:0000256" key="2">
    <source>
        <dbReference type="ARBA" id="ARBA00022884"/>
    </source>
</evidence>
<feature type="compositionally biased region" description="Polar residues" evidence="5">
    <location>
        <begin position="856"/>
        <end position="867"/>
    </location>
</feature>
<feature type="region of interest" description="Disordered" evidence="5">
    <location>
        <begin position="843"/>
        <end position="869"/>
    </location>
</feature>
<evidence type="ECO:0000256" key="1">
    <source>
        <dbReference type="ARBA" id="ARBA00004123"/>
    </source>
</evidence>
<reference evidence="6" key="1">
    <citation type="submission" date="2015-12" db="EMBL/GenBank/DDBJ databases">
        <title>Update maize B73 reference genome by single molecule sequencing technologies.</title>
        <authorList>
            <consortium name="Maize Genome Sequencing Project"/>
            <person name="Ware D."/>
        </authorList>
    </citation>
    <scope>NUCLEOTIDE SEQUENCE</scope>
    <source>
        <tissue evidence="6">Seedling</tissue>
    </source>
</reference>
<feature type="region of interest" description="Disordered" evidence="5">
    <location>
        <begin position="75"/>
        <end position="124"/>
    </location>
</feature>
<feature type="region of interest" description="Disordered" evidence="5">
    <location>
        <begin position="660"/>
        <end position="688"/>
    </location>
</feature>
<feature type="compositionally biased region" description="Basic and acidic residues" evidence="5">
    <location>
        <begin position="84"/>
        <end position="95"/>
    </location>
</feature>
<dbReference type="SMART" id="SM00443">
    <property type="entry name" value="G_patch"/>
    <property type="match status" value="1"/>
</dbReference>
<dbReference type="InterPro" id="IPR000504">
    <property type="entry name" value="RRM_dom"/>
</dbReference>
<evidence type="ECO:0000256" key="4">
    <source>
        <dbReference type="PROSITE-ProRule" id="PRU00176"/>
    </source>
</evidence>
<gene>
    <name evidence="6" type="ORF">ZEAMMB73_Zm00001d011742</name>
</gene>
<dbReference type="AlphaFoldDB" id="A0A1D6G3G2"/>
<feature type="compositionally biased region" description="Basic and acidic residues" evidence="5">
    <location>
        <begin position="843"/>
        <end position="854"/>
    </location>
</feature>